<name>A0A0A9AGP7_ARUDO</name>
<reference evidence="1" key="1">
    <citation type="submission" date="2014-09" db="EMBL/GenBank/DDBJ databases">
        <authorList>
            <person name="Magalhaes I.L.F."/>
            <person name="Oliveira U."/>
            <person name="Santos F.R."/>
            <person name="Vidigal T.H.D.A."/>
            <person name="Brescovit A.D."/>
            <person name="Santos A.J."/>
        </authorList>
    </citation>
    <scope>NUCLEOTIDE SEQUENCE</scope>
    <source>
        <tissue evidence="1">Shoot tissue taken approximately 20 cm above the soil surface</tissue>
    </source>
</reference>
<dbReference type="EMBL" id="GBRH01248862">
    <property type="protein sequence ID" value="JAD49033.1"/>
    <property type="molecule type" value="Transcribed_RNA"/>
</dbReference>
<accession>A0A0A9AGP7</accession>
<organism evidence="1">
    <name type="scientific">Arundo donax</name>
    <name type="common">Giant reed</name>
    <name type="synonym">Donax arundinaceus</name>
    <dbReference type="NCBI Taxonomy" id="35708"/>
    <lineage>
        <taxon>Eukaryota</taxon>
        <taxon>Viridiplantae</taxon>
        <taxon>Streptophyta</taxon>
        <taxon>Embryophyta</taxon>
        <taxon>Tracheophyta</taxon>
        <taxon>Spermatophyta</taxon>
        <taxon>Magnoliopsida</taxon>
        <taxon>Liliopsida</taxon>
        <taxon>Poales</taxon>
        <taxon>Poaceae</taxon>
        <taxon>PACMAD clade</taxon>
        <taxon>Arundinoideae</taxon>
        <taxon>Arundineae</taxon>
        <taxon>Arundo</taxon>
    </lineage>
</organism>
<sequence length="22" mass="2383">METMLKLLALSCSRCAIEVALS</sequence>
<protein>
    <submittedName>
        <fullName evidence="1">Uncharacterized protein</fullName>
    </submittedName>
</protein>
<proteinExistence type="predicted"/>
<dbReference type="AlphaFoldDB" id="A0A0A9AGP7"/>
<evidence type="ECO:0000313" key="1">
    <source>
        <dbReference type="EMBL" id="JAD49033.1"/>
    </source>
</evidence>
<reference evidence="1" key="2">
    <citation type="journal article" date="2015" name="Data Brief">
        <title>Shoot transcriptome of the giant reed, Arundo donax.</title>
        <authorList>
            <person name="Barrero R.A."/>
            <person name="Guerrero F.D."/>
            <person name="Moolhuijzen P."/>
            <person name="Goolsby J.A."/>
            <person name="Tidwell J."/>
            <person name="Bellgard S.E."/>
            <person name="Bellgard M.I."/>
        </authorList>
    </citation>
    <scope>NUCLEOTIDE SEQUENCE</scope>
    <source>
        <tissue evidence="1">Shoot tissue taken approximately 20 cm above the soil surface</tissue>
    </source>
</reference>